<organism evidence="7 8">
    <name type="scientific">Cellulomonas biazotea</name>
    <dbReference type="NCBI Taxonomy" id="1709"/>
    <lineage>
        <taxon>Bacteria</taxon>
        <taxon>Bacillati</taxon>
        <taxon>Actinomycetota</taxon>
        <taxon>Actinomycetes</taxon>
        <taxon>Micrococcales</taxon>
        <taxon>Cellulomonadaceae</taxon>
        <taxon>Cellulomonas</taxon>
    </lineage>
</organism>
<dbReference type="EMBL" id="BIMR01000087">
    <property type="protein sequence ID" value="GCE76284.1"/>
    <property type="molecule type" value="Genomic_DNA"/>
</dbReference>
<dbReference type="AlphaFoldDB" id="A0A402DQ86"/>
<dbReference type="PANTHER" id="PTHR43303:SF4">
    <property type="entry name" value="NADPH DEHYDROGENASE C23G7.10C-RELATED"/>
    <property type="match status" value="1"/>
</dbReference>
<evidence type="ECO:0000256" key="2">
    <source>
        <dbReference type="ARBA" id="ARBA00022630"/>
    </source>
</evidence>
<dbReference type="GO" id="GO:0003959">
    <property type="term" value="F:NADPH dehydrogenase activity"/>
    <property type="evidence" value="ECO:0007669"/>
    <property type="project" value="InterPro"/>
</dbReference>
<proteinExistence type="predicted"/>
<accession>A0A402DQ86</accession>
<name>A0A402DQ86_9CELL</name>
<protein>
    <submittedName>
        <fullName evidence="7">Oxidoreductase</fullName>
    </submittedName>
</protein>
<dbReference type="Proteomes" id="UP000289954">
    <property type="component" value="Unassembled WGS sequence"/>
</dbReference>
<evidence type="ECO:0000256" key="3">
    <source>
        <dbReference type="ARBA" id="ARBA00022643"/>
    </source>
</evidence>
<reference evidence="7 8" key="1">
    <citation type="submission" date="2019-01" db="EMBL/GenBank/DDBJ databases">
        <title>Draft genome sequence of Cellulomonas takizawaensis strain TKZ-21.</title>
        <authorList>
            <person name="Yamamura H."/>
            <person name="Hayashi T."/>
            <person name="Hamada M."/>
            <person name="Serisawa Y."/>
            <person name="Matsuyama K."/>
            <person name="Nakagawa Y."/>
            <person name="Otoguro M."/>
            <person name="Yanagida F."/>
            <person name="Hayakawa M."/>
        </authorList>
    </citation>
    <scope>NUCLEOTIDE SEQUENCE [LARGE SCALE GENOMIC DNA]</scope>
    <source>
        <strain evidence="7 8">NBRC12680</strain>
    </source>
</reference>
<dbReference type="InterPro" id="IPR001155">
    <property type="entry name" value="OxRdtase_FMN_N"/>
</dbReference>
<dbReference type="SUPFAM" id="SSF51395">
    <property type="entry name" value="FMN-linked oxidoreductases"/>
    <property type="match status" value="1"/>
</dbReference>
<keyword evidence="8" id="KW-1185">Reference proteome</keyword>
<dbReference type="CDD" id="cd02932">
    <property type="entry name" value="OYE_YqiM_FMN"/>
    <property type="match status" value="1"/>
</dbReference>
<dbReference type="InterPro" id="IPR044152">
    <property type="entry name" value="YqjM-like"/>
</dbReference>
<evidence type="ECO:0000256" key="5">
    <source>
        <dbReference type="ARBA" id="ARBA00023002"/>
    </source>
</evidence>
<comment type="cofactor">
    <cofactor evidence="1">
        <name>FMN</name>
        <dbReference type="ChEBI" id="CHEBI:58210"/>
    </cofactor>
</comment>
<evidence type="ECO:0000313" key="7">
    <source>
        <dbReference type="EMBL" id="GCE76284.1"/>
    </source>
</evidence>
<evidence type="ECO:0000256" key="4">
    <source>
        <dbReference type="ARBA" id="ARBA00022857"/>
    </source>
</evidence>
<dbReference type="GO" id="GO:0050661">
    <property type="term" value="F:NADP binding"/>
    <property type="evidence" value="ECO:0007669"/>
    <property type="project" value="InterPro"/>
</dbReference>
<gene>
    <name evidence="7" type="ORF">CBZ_13400</name>
</gene>
<dbReference type="OrthoDB" id="3169239at2"/>
<evidence type="ECO:0000256" key="1">
    <source>
        <dbReference type="ARBA" id="ARBA00001917"/>
    </source>
</evidence>
<dbReference type="GO" id="GO:0010181">
    <property type="term" value="F:FMN binding"/>
    <property type="evidence" value="ECO:0007669"/>
    <property type="project" value="InterPro"/>
</dbReference>
<keyword evidence="5" id="KW-0560">Oxidoreductase</keyword>
<dbReference type="Pfam" id="PF00724">
    <property type="entry name" value="Oxidored_FMN"/>
    <property type="match status" value="1"/>
</dbReference>
<keyword evidence="3" id="KW-0288">FMN</keyword>
<sequence>MTHLFSPLTLRGTTFANRAWLAPMCTYSAVDGHPDDWHLVHLGARAAGGFGLLLAEATAVVPEGRISPRDTGLWDDAHVASWRRVTDFVHARGTRVGVQLAHAGRKASTHAPFAGVDGSVGLDDGGWAAVGPGADAFPGYAAPTAMTTEQVAAVPAAFAAAARRALAAGFDVVEVHAAHGYLLHQFLSPLTNTRDDEYGGSPENRARLLVETTDAVRAVWPDELPLLVRVSATDWLPDGLDVADVAAVAKDLAGHGVDLVDVSSGGNAPATIPVGPGYQVPAARTIRETSGLPVAAVGLVTSPEQAEQVLVDGSADAVLLGRVALRDPSWPLRAAHRLGVPTGVLPAEDGGSDVVGTPEVTGWQPQYVRGAWR</sequence>
<dbReference type="RefSeq" id="WP_130780888.1">
    <property type="nucleotide sequence ID" value="NZ_BIMR01000087.1"/>
</dbReference>
<dbReference type="InterPro" id="IPR013785">
    <property type="entry name" value="Aldolase_TIM"/>
</dbReference>
<feature type="domain" description="NADH:flavin oxidoreductase/NADH oxidase N-terminal" evidence="6">
    <location>
        <begin position="4"/>
        <end position="338"/>
    </location>
</feature>
<comment type="caution">
    <text evidence="7">The sequence shown here is derived from an EMBL/GenBank/DDBJ whole genome shotgun (WGS) entry which is preliminary data.</text>
</comment>
<keyword evidence="2" id="KW-0285">Flavoprotein</keyword>
<dbReference type="PANTHER" id="PTHR43303">
    <property type="entry name" value="NADPH DEHYDROGENASE C23G7.10C-RELATED"/>
    <property type="match status" value="1"/>
</dbReference>
<keyword evidence="4" id="KW-0521">NADP</keyword>
<evidence type="ECO:0000259" key="6">
    <source>
        <dbReference type="Pfam" id="PF00724"/>
    </source>
</evidence>
<dbReference type="Gene3D" id="3.20.20.70">
    <property type="entry name" value="Aldolase class I"/>
    <property type="match status" value="1"/>
</dbReference>
<evidence type="ECO:0000313" key="8">
    <source>
        <dbReference type="Proteomes" id="UP000289954"/>
    </source>
</evidence>